<keyword evidence="3" id="KW-1185">Reference proteome</keyword>
<sequence>MIDCREKSFPPTAGDLVPPQPPAQISRSIAGPLPIPSPFPPIKSLRPPVLSRHHSRGPTVHASCLPSLSSLPQPRRDPLWMQQRGRSFNRRSRSFSRARLAIEGS</sequence>
<comment type="caution">
    <text evidence="2">The sequence shown here is derived from an EMBL/GenBank/DDBJ whole genome shotgun (WGS) entry which is preliminary data.</text>
</comment>
<proteinExistence type="predicted"/>
<evidence type="ECO:0000313" key="3">
    <source>
        <dbReference type="Proteomes" id="UP000823388"/>
    </source>
</evidence>
<feature type="compositionally biased region" description="Low complexity" evidence="1">
    <location>
        <begin position="63"/>
        <end position="73"/>
    </location>
</feature>
<dbReference type="EMBL" id="CM029045">
    <property type="protein sequence ID" value="KAG2599989.1"/>
    <property type="molecule type" value="Genomic_DNA"/>
</dbReference>
<protein>
    <submittedName>
        <fullName evidence="2">Uncharacterized protein</fullName>
    </submittedName>
</protein>
<dbReference type="Proteomes" id="UP000823388">
    <property type="component" value="Chromosome 5K"/>
</dbReference>
<feature type="region of interest" description="Disordered" evidence="1">
    <location>
        <begin position="1"/>
        <end position="77"/>
    </location>
</feature>
<reference evidence="2" key="1">
    <citation type="submission" date="2020-05" db="EMBL/GenBank/DDBJ databases">
        <title>WGS assembly of Panicum virgatum.</title>
        <authorList>
            <person name="Lovell J.T."/>
            <person name="Jenkins J."/>
            <person name="Shu S."/>
            <person name="Juenger T.E."/>
            <person name="Schmutz J."/>
        </authorList>
    </citation>
    <scope>NUCLEOTIDE SEQUENCE</scope>
    <source>
        <strain evidence="2">AP13</strain>
    </source>
</reference>
<gene>
    <name evidence="2" type="ORF">PVAP13_5KG482507</name>
</gene>
<evidence type="ECO:0000313" key="2">
    <source>
        <dbReference type="EMBL" id="KAG2599989.1"/>
    </source>
</evidence>
<organism evidence="2 3">
    <name type="scientific">Panicum virgatum</name>
    <name type="common">Blackwell switchgrass</name>
    <dbReference type="NCBI Taxonomy" id="38727"/>
    <lineage>
        <taxon>Eukaryota</taxon>
        <taxon>Viridiplantae</taxon>
        <taxon>Streptophyta</taxon>
        <taxon>Embryophyta</taxon>
        <taxon>Tracheophyta</taxon>
        <taxon>Spermatophyta</taxon>
        <taxon>Magnoliopsida</taxon>
        <taxon>Liliopsida</taxon>
        <taxon>Poales</taxon>
        <taxon>Poaceae</taxon>
        <taxon>PACMAD clade</taxon>
        <taxon>Panicoideae</taxon>
        <taxon>Panicodae</taxon>
        <taxon>Paniceae</taxon>
        <taxon>Panicinae</taxon>
        <taxon>Panicum</taxon>
        <taxon>Panicum sect. Hiantes</taxon>
    </lineage>
</organism>
<accession>A0A8T0SV70</accession>
<evidence type="ECO:0000256" key="1">
    <source>
        <dbReference type="SAM" id="MobiDB-lite"/>
    </source>
</evidence>
<name>A0A8T0SV70_PANVG</name>
<dbReference type="AlphaFoldDB" id="A0A8T0SV70"/>